<name>A0A1T4X7N5_9BACT</name>
<dbReference type="RefSeq" id="WP_078717471.1">
    <property type="nucleotide sequence ID" value="NZ_FUYC01000008.1"/>
</dbReference>
<feature type="domain" description="Asparagine synthetase" evidence="4">
    <location>
        <begin position="290"/>
        <end position="588"/>
    </location>
</feature>
<dbReference type="InterPro" id="IPR017932">
    <property type="entry name" value="GATase_2_dom"/>
</dbReference>
<evidence type="ECO:0000256" key="1">
    <source>
        <dbReference type="ARBA" id="ARBA00005187"/>
    </source>
</evidence>
<dbReference type="SUPFAM" id="SSF56235">
    <property type="entry name" value="N-terminal nucleophile aminohydrolases (Ntn hydrolases)"/>
    <property type="match status" value="1"/>
</dbReference>
<dbReference type="GO" id="GO:0016740">
    <property type="term" value="F:transferase activity"/>
    <property type="evidence" value="ECO:0007669"/>
    <property type="project" value="UniProtKB-KW"/>
</dbReference>
<evidence type="ECO:0000256" key="3">
    <source>
        <dbReference type="ARBA" id="ARBA00048741"/>
    </source>
</evidence>
<dbReference type="GO" id="GO:0006529">
    <property type="term" value="P:asparagine biosynthetic process"/>
    <property type="evidence" value="ECO:0007669"/>
    <property type="project" value="InterPro"/>
</dbReference>
<dbReference type="Gene3D" id="3.60.20.10">
    <property type="entry name" value="Glutamine Phosphoribosylpyrophosphate, subunit 1, domain 1"/>
    <property type="match status" value="1"/>
</dbReference>
<dbReference type="OrthoDB" id="9839954at2"/>
<reference evidence="6 7" key="1">
    <citation type="submission" date="2017-02" db="EMBL/GenBank/DDBJ databases">
        <authorList>
            <person name="Peterson S.W."/>
        </authorList>
    </citation>
    <scope>NUCLEOTIDE SEQUENCE [LARGE SCALE GENOMIC DNA]</scope>
    <source>
        <strain evidence="6 7">DSM 16080</strain>
    </source>
</reference>
<dbReference type="InterPro" id="IPR014729">
    <property type="entry name" value="Rossmann-like_a/b/a_fold"/>
</dbReference>
<dbReference type="Pfam" id="PF13537">
    <property type="entry name" value="GATase_7"/>
    <property type="match status" value="1"/>
</dbReference>
<evidence type="ECO:0000313" key="6">
    <source>
        <dbReference type="EMBL" id="SKA85653.1"/>
    </source>
</evidence>
<evidence type="ECO:0000259" key="4">
    <source>
        <dbReference type="Pfam" id="PF00733"/>
    </source>
</evidence>
<dbReference type="Gene3D" id="3.40.50.620">
    <property type="entry name" value="HUPs"/>
    <property type="match status" value="1"/>
</dbReference>
<evidence type="ECO:0000259" key="5">
    <source>
        <dbReference type="Pfam" id="PF13537"/>
    </source>
</evidence>
<dbReference type="InterPro" id="IPR029055">
    <property type="entry name" value="Ntn_hydrolases_N"/>
</dbReference>
<dbReference type="Pfam" id="PF00733">
    <property type="entry name" value="Asn_synthase"/>
    <property type="match status" value="1"/>
</dbReference>
<comment type="pathway">
    <text evidence="1">Amino-acid biosynthesis; L-asparagine biosynthesis; L-asparagine from L-aspartate (L-Gln route): step 1/1.</text>
</comment>
<dbReference type="GO" id="GO:0004066">
    <property type="term" value="F:asparagine synthase (glutamine-hydrolyzing) activity"/>
    <property type="evidence" value="ECO:0007669"/>
    <property type="project" value="UniProtKB-EC"/>
</dbReference>
<dbReference type="InterPro" id="IPR051786">
    <property type="entry name" value="ASN_synthetase/amidase"/>
</dbReference>
<dbReference type="Proteomes" id="UP000190027">
    <property type="component" value="Unassembled WGS sequence"/>
</dbReference>
<dbReference type="AlphaFoldDB" id="A0A1T4X7N5"/>
<dbReference type="EC" id="6.3.5.4" evidence="2"/>
<dbReference type="PANTHER" id="PTHR43284">
    <property type="entry name" value="ASPARAGINE SYNTHETASE (GLUTAMINE-HYDROLYZING)"/>
    <property type="match status" value="1"/>
</dbReference>
<comment type="catalytic activity">
    <reaction evidence="3">
        <text>L-aspartate + L-glutamine + ATP + H2O = L-asparagine + L-glutamate + AMP + diphosphate + H(+)</text>
        <dbReference type="Rhea" id="RHEA:12228"/>
        <dbReference type="ChEBI" id="CHEBI:15377"/>
        <dbReference type="ChEBI" id="CHEBI:15378"/>
        <dbReference type="ChEBI" id="CHEBI:29985"/>
        <dbReference type="ChEBI" id="CHEBI:29991"/>
        <dbReference type="ChEBI" id="CHEBI:30616"/>
        <dbReference type="ChEBI" id="CHEBI:33019"/>
        <dbReference type="ChEBI" id="CHEBI:58048"/>
        <dbReference type="ChEBI" id="CHEBI:58359"/>
        <dbReference type="ChEBI" id="CHEBI:456215"/>
        <dbReference type="EC" id="6.3.5.4"/>
    </reaction>
</comment>
<dbReference type="InterPro" id="IPR001962">
    <property type="entry name" value="Asn_synthase"/>
</dbReference>
<proteinExistence type="predicted"/>
<evidence type="ECO:0000313" key="7">
    <source>
        <dbReference type="Proteomes" id="UP000190027"/>
    </source>
</evidence>
<organism evidence="6 7">
    <name type="scientific">Paucidesulfovibrio gracilis DSM 16080</name>
    <dbReference type="NCBI Taxonomy" id="1121449"/>
    <lineage>
        <taxon>Bacteria</taxon>
        <taxon>Pseudomonadati</taxon>
        <taxon>Thermodesulfobacteriota</taxon>
        <taxon>Desulfovibrionia</taxon>
        <taxon>Desulfovibrionales</taxon>
        <taxon>Desulfovibrionaceae</taxon>
        <taxon>Paucidesulfovibrio</taxon>
    </lineage>
</organism>
<dbReference type="PANTHER" id="PTHR43284:SF1">
    <property type="entry name" value="ASPARAGINE SYNTHETASE"/>
    <property type="match status" value="1"/>
</dbReference>
<keyword evidence="6" id="KW-0808">Transferase</keyword>
<accession>A0A1T4X7N5</accession>
<gene>
    <name evidence="6" type="ORF">SAMN02745704_01912</name>
</gene>
<feature type="domain" description="Glutamine amidotransferase type-2" evidence="5">
    <location>
        <begin position="99"/>
        <end position="204"/>
    </location>
</feature>
<keyword evidence="7" id="KW-1185">Reference proteome</keyword>
<protein>
    <recommendedName>
        <fullName evidence="2">asparagine synthase (glutamine-hydrolyzing)</fullName>
        <ecNumber evidence="2">6.3.5.4</ecNumber>
    </recommendedName>
</protein>
<keyword evidence="6" id="KW-0315">Glutamine amidotransferase</keyword>
<dbReference type="STRING" id="1121449.SAMN02745704_01912"/>
<dbReference type="EMBL" id="FUYC01000008">
    <property type="protein sequence ID" value="SKA85653.1"/>
    <property type="molecule type" value="Genomic_DNA"/>
</dbReference>
<dbReference type="SUPFAM" id="SSF52402">
    <property type="entry name" value="Adenine nucleotide alpha hydrolases-like"/>
    <property type="match status" value="1"/>
</dbReference>
<sequence length="671" mass="72040">MSHAVNQAASMTSAAMDRAEPQAPVLAAVWSTSGRVGPQRLIEVLRAAGVSGAVRLWGLPREGGAGRVLTVALAGAHAGTNDLAQEPGWGSEERLRAVVAVCGGADLMVDPESGRVLALTGCPVNARSLLGERVSGVDLPEHPGECLLGLLSRRGPSVVQEVAGEWSMLYWDAPAKRLTLGCDRIGANGLYHCGTRDGLAVASVPGVALALANRRPRVAGSALLAGLAAGECPVSEQGQTVYTGLQRVRPGGVGVVVTDSDSLVVENEKYNLLENFIDQPVDPKRLQNDLQAVIQDRFSTDARLGLAWTGGPGDHALAALLGRHREQHTGRIPREEGIGLFALEDHDQPGRCADPAAERVAADLGLKLHVVPWPDHAAVEQQRARLVRAAGLPLVRPFPALQMGLLARAMREQGVSFACTGRGARSLLGVSRRMARQAAQALERRRRILPALLVRRALDPDDSLGTTIKDGVALALQAMTPRPYRSTREQVNIELLSHHAPGADHVQLLEWYKGAFSWREMNSLRRMQVQRLTRSPGPARHAALTLAANLEGVRLTFPLLDHSLARYLRLPLSRRLHRGRECPLLLDAAACPGASDPQAAPPDATIYALASVPARDDAALLDSPLLGALFADVPALLEDLRRHRKDGRFRHVASMLDTLVEWERLCGVVLE</sequence>
<evidence type="ECO:0000256" key="2">
    <source>
        <dbReference type="ARBA" id="ARBA00012737"/>
    </source>
</evidence>